<accession>A0ABN2FIX5</accession>
<organism evidence="1 2">
    <name type="scientific">Kribbella alba</name>
    <dbReference type="NCBI Taxonomy" id="190197"/>
    <lineage>
        <taxon>Bacteria</taxon>
        <taxon>Bacillati</taxon>
        <taxon>Actinomycetota</taxon>
        <taxon>Actinomycetes</taxon>
        <taxon>Propionibacteriales</taxon>
        <taxon>Kribbellaceae</taxon>
        <taxon>Kribbella</taxon>
    </lineage>
</organism>
<keyword evidence="2" id="KW-1185">Reference proteome</keyword>
<evidence type="ECO:0000313" key="1">
    <source>
        <dbReference type="EMBL" id="GAA1649100.1"/>
    </source>
</evidence>
<proteinExistence type="predicted"/>
<dbReference type="Proteomes" id="UP001501319">
    <property type="component" value="Unassembled WGS sequence"/>
</dbReference>
<dbReference type="EMBL" id="BAAANE010000007">
    <property type="protein sequence ID" value="GAA1649100.1"/>
    <property type="molecule type" value="Genomic_DNA"/>
</dbReference>
<evidence type="ECO:0000313" key="2">
    <source>
        <dbReference type="Proteomes" id="UP001501319"/>
    </source>
</evidence>
<reference evidence="1 2" key="1">
    <citation type="journal article" date="2019" name="Int. J. Syst. Evol. Microbiol.">
        <title>The Global Catalogue of Microorganisms (GCM) 10K type strain sequencing project: providing services to taxonomists for standard genome sequencing and annotation.</title>
        <authorList>
            <consortium name="The Broad Institute Genomics Platform"/>
            <consortium name="The Broad Institute Genome Sequencing Center for Infectious Disease"/>
            <person name="Wu L."/>
            <person name="Ma J."/>
        </authorList>
    </citation>
    <scope>NUCLEOTIDE SEQUENCE [LARGE SCALE GENOMIC DNA]</scope>
    <source>
        <strain evidence="1 2">JCM 14306</strain>
    </source>
</reference>
<sequence>MSHCELTVRGHLATSVIELIRTRFDGVTTRPGTARTTGPSTILVVAGIDPAAERALLTLLWDSGHDVISMHSTRWRSMS</sequence>
<comment type="caution">
    <text evidence="1">The sequence shown here is derived from an EMBL/GenBank/DDBJ whole genome shotgun (WGS) entry which is preliminary data.</text>
</comment>
<name>A0ABN2FIX5_9ACTN</name>
<dbReference type="RefSeq" id="WP_344113953.1">
    <property type="nucleotide sequence ID" value="NZ_BAAANE010000007.1"/>
</dbReference>
<protein>
    <submittedName>
        <fullName evidence="1">Uncharacterized protein</fullName>
    </submittedName>
</protein>
<gene>
    <name evidence="1" type="ORF">GCM10009744_45670</name>
</gene>